<dbReference type="PANTHER" id="PTHR21337">
    <property type="entry name" value="PHOSPHO-2-DEHYDRO-3-DEOXYHEPTONATE ALDOLASE 1, 2"/>
    <property type="match status" value="1"/>
</dbReference>
<dbReference type="EMBL" id="CP136862">
    <property type="protein sequence ID" value="WOJ89139.1"/>
    <property type="molecule type" value="Genomic_DNA"/>
</dbReference>
<dbReference type="NCBIfam" id="TIGR01358">
    <property type="entry name" value="DAHP_synth_II"/>
    <property type="match status" value="1"/>
</dbReference>
<dbReference type="Gene3D" id="3.20.20.70">
    <property type="entry name" value="Aldolase class I"/>
    <property type="match status" value="1"/>
</dbReference>
<evidence type="ECO:0000256" key="1">
    <source>
        <dbReference type="ARBA" id="ARBA00008911"/>
    </source>
</evidence>
<gene>
    <name evidence="4" type="ORF">RZS28_15210</name>
</gene>
<dbReference type="InterPro" id="IPR013785">
    <property type="entry name" value="Aldolase_TIM"/>
</dbReference>
<dbReference type="GO" id="GO:0003849">
    <property type="term" value="F:3-deoxy-7-phosphoheptulonate synthase activity"/>
    <property type="evidence" value="ECO:0007669"/>
    <property type="project" value="UniProtKB-EC"/>
</dbReference>
<dbReference type="PANTHER" id="PTHR21337:SF0">
    <property type="entry name" value="PHOSPHO-2-DEHYDRO-3-DEOXYHEPTONATE ALDOLASE"/>
    <property type="match status" value="1"/>
</dbReference>
<keyword evidence="5" id="KW-1185">Reference proteome</keyword>
<dbReference type="Pfam" id="PF01474">
    <property type="entry name" value="DAHP_synth_2"/>
    <property type="match status" value="1"/>
</dbReference>
<dbReference type="EC" id="2.5.1.54" evidence="3"/>
<reference evidence="4 5" key="1">
    <citation type="submission" date="2023-10" db="EMBL/GenBank/DDBJ databases">
        <title>Novel methanotroph of the genus Methylocapsa from a subarctic wetland.</title>
        <authorList>
            <person name="Belova S.E."/>
            <person name="Oshkin I.Y."/>
            <person name="Miroshnikov K."/>
            <person name="Dedysh S.N."/>
        </authorList>
    </citation>
    <scope>NUCLEOTIDE SEQUENCE [LARGE SCALE GENOMIC DNA]</scope>
    <source>
        <strain evidence="4 5">RX1</strain>
    </source>
</reference>
<dbReference type="Proteomes" id="UP001626536">
    <property type="component" value="Chromosome"/>
</dbReference>
<sequence>MPVDVWSPASWRGKPIQQSPDYADAAALGEVERQLAGFPPLVFAGEARKLKSMLGKVAKGEAFLLQGGDCAESFGEHSADNIRDFFRVFLQMSVVTTFAAALPVVKLGRIAGQFAKPRSAPMEKIGDVELPSYRGDIVNDIAFEAEARKPAPSRQLDAYRQSAATLNLIRAFASGGYANLENAHGWMLGFVKDSPQSARYQELADRITETLGFMRAIGLDPESHQELRQTDFYTSHEALLLGYEQALTRVDSTTGDHYATSGHMIWIGDRTRQPDHAHVEYARGVRNPLGLKCGPTLGADELLKLMDILNPANEPGRLTLICRFGADKAADRLPDLIRAVKREGRCVVWSCDPMHGNTVKAASGFKTRPFDKIMSEIRTFFSAHQAEGTYAGGVHLEMTGKNVTECIGGARAISEADLHDRYHTYCDPRLNAEQAIEVAFLVAELLKAERIGRGRSEADAAE</sequence>
<accession>A0ABZ0HPB8</accession>
<comment type="similarity">
    <text evidence="1 3">Belongs to the class-II DAHP synthase family.</text>
</comment>
<name>A0ABZ0HPB8_9HYPH</name>
<comment type="catalytic activity">
    <reaction evidence="3">
        <text>D-erythrose 4-phosphate + phosphoenolpyruvate + H2O = 7-phospho-2-dehydro-3-deoxy-D-arabino-heptonate + phosphate</text>
        <dbReference type="Rhea" id="RHEA:14717"/>
        <dbReference type="ChEBI" id="CHEBI:15377"/>
        <dbReference type="ChEBI" id="CHEBI:16897"/>
        <dbReference type="ChEBI" id="CHEBI:43474"/>
        <dbReference type="ChEBI" id="CHEBI:58394"/>
        <dbReference type="ChEBI" id="CHEBI:58702"/>
        <dbReference type="EC" id="2.5.1.54"/>
    </reaction>
</comment>
<organism evidence="4 5">
    <name type="scientific">Methylocapsa polymorpha</name>
    <dbReference type="NCBI Taxonomy" id="3080828"/>
    <lineage>
        <taxon>Bacteria</taxon>
        <taxon>Pseudomonadati</taxon>
        <taxon>Pseudomonadota</taxon>
        <taxon>Alphaproteobacteria</taxon>
        <taxon>Hyphomicrobiales</taxon>
        <taxon>Beijerinckiaceae</taxon>
        <taxon>Methylocapsa</taxon>
    </lineage>
</organism>
<dbReference type="InterPro" id="IPR002480">
    <property type="entry name" value="DAHP_synth_2"/>
</dbReference>
<dbReference type="SUPFAM" id="SSF51569">
    <property type="entry name" value="Aldolase"/>
    <property type="match status" value="1"/>
</dbReference>
<evidence type="ECO:0000313" key="4">
    <source>
        <dbReference type="EMBL" id="WOJ89139.1"/>
    </source>
</evidence>
<evidence type="ECO:0000313" key="5">
    <source>
        <dbReference type="Proteomes" id="UP001626536"/>
    </source>
</evidence>
<keyword evidence="2 3" id="KW-0808">Transferase</keyword>
<evidence type="ECO:0000256" key="3">
    <source>
        <dbReference type="RuleBase" id="RU363071"/>
    </source>
</evidence>
<dbReference type="RefSeq" id="WP_407338582.1">
    <property type="nucleotide sequence ID" value="NZ_CP136862.1"/>
</dbReference>
<evidence type="ECO:0000256" key="2">
    <source>
        <dbReference type="ARBA" id="ARBA00022679"/>
    </source>
</evidence>
<proteinExistence type="inferred from homology"/>
<protein>
    <recommendedName>
        <fullName evidence="3">Phospho-2-dehydro-3-deoxyheptonate aldolase</fullName>
        <ecNumber evidence="3">2.5.1.54</ecNumber>
    </recommendedName>
</protein>